<protein>
    <submittedName>
        <fullName evidence="2">Hypothetical membrane protein</fullName>
    </submittedName>
</protein>
<feature type="transmembrane region" description="Helical" evidence="1">
    <location>
        <begin position="12"/>
        <end position="34"/>
    </location>
</feature>
<evidence type="ECO:0000256" key="1">
    <source>
        <dbReference type="SAM" id="Phobius"/>
    </source>
</evidence>
<dbReference type="HOGENOM" id="CLU_1968761_0_0_11"/>
<dbReference type="STRING" id="288705.RSal33209_1372"/>
<evidence type="ECO:0000313" key="3">
    <source>
        <dbReference type="Proteomes" id="UP000002007"/>
    </source>
</evidence>
<name>A9WPV2_RENSM</name>
<dbReference type="KEGG" id="rsa:RSal33209_1372"/>
<dbReference type="eggNOG" id="ENOG50323F8">
    <property type="taxonomic scope" value="Bacteria"/>
</dbReference>
<sequence length="127" mass="13808">MNKSTLDSSLTLANNVIAFVLEVALLVAAFFWAYKTFSAPTGLITGLLLDITIVVFWTFLMAPKSRFRIRWPAQPLVALVLFLLAGLGLILAQAGLLGILMIIVAVANAALSYWLKWKNGTASNPDK</sequence>
<feature type="transmembrane region" description="Helical" evidence="1">
    <location>
        <begin position="97"/>
        <end position="115"/>
    </location>
</feature>
<keyword evidence="1" id="KW-0472">Membrane</keyword>
<dbReference type="Proteomes" id="UP000002007">
    <property type="component" value="Chromosome"/>
</dbReference>
<feature type="transmembrane region" description="Helical" evidence="1">
    <location>
        <begin position="40"/>
        <end position="61"/>
    </location>
</feature>
<keyword evidence="3" id="KW-1185">Reference proteome</keyword>
<gene>
    <name evidence="2" type="ordered locus">RSal33209_1372</name>
</gene>
<dbReference type="RefSeq" id="WP_012244790.1">
    <property type="nucleotide sequence ID" value="NC_010168.1"/>
</dbReference>
<dbReference type="EMBL" id="CP000910">
    <property type="protein sequence ID" value="ABY23109.1"/>
    <property type="molecule type" value="Genomic_DNA"/>
</dbReference>
<dbReference type="AlphaFoldDB" id="A9WPV2"/>
<reference evidence="3" key="1">
    <citation type="journal article" date="2008" name="J. Bacteriol.">
        <title>Genome sequence of the fish pathogen Renibacterium salmoninarum suggests reductive evolution away from an environmental Arthrobacter ancestor.</title>
        <authorList>
            <person name="Wiens G.D."/>
            <person name="Rockey D.D."/>
            <person name="Wu Z."/>
            <person name="Chang J."/>
            <person name="Levy R."/>
            <person name="Crane S."/>
            <person name="Chen D.S."/>
            <person name="Capri G.R."/>
            <person name="Burnett J.R."/>
            <person name="Sudheesh P.S."/>
            <person name="Schipma M.J."/>
            <person name="Burd H."/>
            <person name="Bhattacharyya A."/>
            <person name="Rhodes L.D."/>
            <person name="Kaul R."/>
            <person name="Strom M.S."/>
        </authorList>
    </citation>
    <scope>NUCLEOTIDE SEQUENCE [LARGE SCALE GENOMIC DNA]</scope>
    <source>
        <strain evidence="3">ATCC 33209 / DSM 20767 / JCM 11484 / NBRC 15589 / NCIMB 2235</strain>
    </source>
</reference>
<dbReference type="Pfam" id="PF10823">
    <property type="entry name" value="DUF2568"/>
    <property type="match status" value="1"/>
</dbReference>
<keyword evidence="1" id="KW-1133">Transmembrane helix</keyword>
<proteinExistence type="predicted"/>
<feature type="transmembrane region" description="Helical" evidence="1">
    <location>
        <begin position="73"/>
        <end position="91"/>
    </location>
</feature>
<accession>A9WPV2</accession>
<keyword evidence="1" id="KW-0812">Transmembrane</keyword>
<evidence type="ECO:0000313" key="2">
    <source>
        <dbReference type="EMBL" id="ABY23109.1"/>
    </source>
</evidence>
<organism evidence="2 3">
    <name type="scientific">Renibacterium salmoninarum (strain ATCC 33209 / DSM 20767 / JCM 11484 / NBRC 15589 / NCIMB 2235)</name>
    <dbReference type="NCBI Taxonomy" id="288705"/>
    <lineage>
        <taxon>Bacteria</taxon>
        <taxon>Bacillati</taxon>
        <taxon>Actinomycetota</taxon>
        <taxon>Actinomycetes</taxon>
        <taxon>Micrococcales</taxon>
        <taxon>Micrococcaceae</taxon>
        <taxon>Renibacterium</taxon>
    </lineage>
</organism>
<dbReference type="InterPro" id="IPR021214">
    <property type="entry name" value="DUF2568"/>
</dbReference>